<organism evidence="2 3">
    <name type="scientific">Thecamonas trahens ATCC 50062</name>
    <dbReference type="NCBI Taxonomy" id="461836"/>
    <lineage>
        <taxon>Eukaryota</taxon>
        <taxon>Apusozoa</taxon>
        <taxon>Apusomonadida</taxon>
        <taxon>Apusomonadidae</taxon>
        <taxon>Thecamonas</taxon>
    </lineage>
</organism>
<sequence length="941" mass="103616">MARELPNGALAKKPLKESKLIMPMTLDECKTKVTEAINKYQPQIAQHLGGSGPTFEVDWDSFEAANNPGRVFYHLTSWTGWYTFGYVEDAIKDCVNNYDGQDKLSALDKIIFRHNNDGLPRDDRCKVEGNDLVITTSFCCYWHCFYRSDITVALVIHYELHEGYITKINEAAAEASESGWGGVTCETDWDTFDFTEEAASEFEGKKMKAVALKNASSWSAYYSWRPVKWAGQGGWYEDYSDEEKQTAFSKIVIKCGRYQPPPEGVSYWWHDQSVVKYGMESKVMTIKSLFAHDRYSWHYASSWDIRRVSNQVLRLFRFGKFEEMDADAHDKKIDFLRSVCTSWEIRRGDFDWLRKILNYPCFYPKDNHERNAAKIVVEYINTPAYREKAIMEDTAEDERQALIDRGLDPETPEELIGGWLVTKINWKGMQQDRMVVVTDRATYTAVPKFKGKLKKAKKLHRISHQYYSYVNVGEFKTKAGGAPSVTGGSLPGKMPNMPDLPDVNLPDAPDVNLPDVNLPDVNLPDGPDINLPGRGGFRGPPHAIKYFTSRLRKEDEPPKKFKMPKIPNLVEGVCDMLKAMVDKLKEIEMPSMPKPSMPKLTCPDLLELYTKCKPGGGDDDDSGSSGGTTRSPYACAANLPPPSDAGSASGAVASALAGMDLDEPEVEESDPKVPGMLEKIIEKVKSLGDIDFGLPDSFSLVGILKAIGKSCGKLLGAIPLPKPPSLSPGDAIQKILDKLEGKTLPDMGSFPSLTECLTRMKEDAANLSPIPFPDPPSMPGKKILEACISVVSSIELPKFDLNIADFVPNMPKLPGLPSAPKLPGNLPGAPKLPGGGKLPGFKSGEKPVKSEFVQLLCKPILSKSIQGASKYACLEIGWVIAAAASAYRRGWVSGISTSDISVLVSFSSGIYNKLGKITGMGKSSKPSGDGPAAVDEDGDDA</sequence>
<dbReference type="GeneID" id="25566846"/>
<dbReference type="OrthoDB" id="447516at2759"/>
<name>A0A0L0DKD3_THETB</name>
<accession>A0A0L0DKD3</accession>
<evidence type="ECO:0000256" key="1">
    <source>
        <dbReference type="SAM" id="MobiDB-lite"/>
    </source>
</evidence>
<proteinExistence type="predicted"/>
<dbReference type="Proteomes" id="UP000054408">
    <property type="component" value="Unassembled WGS sequence"/>
</dbReference>
<dbReference type="AlphaFoldDB" id="A0A0L0DKD3"/>
<keyword evidence="3" id="KW-1185">Reference proteome</keyword>
<evidence type="ECO:0000313" key="2">
    <source>
        <dbReference type="EMBL" id="KNC52511.1"/>
    </source>
</evidence>
<protein>
    <submittedName>
        <fullName evidence="2">Uncharacterized protein</fullName>
    </submittedName>
</protein>
<reference evidence="2 3" key="1">
    <citation type="submission" date="2010-05" db="EMBL/GenBank/DDBJ databases">
        <title>The Genome Sequence of Thecamonas trahens ATCC 50062.</title>
        <authorList>
            <consortium name="The Broad Institute Genome Sequencing Platform"/>
            <person name="Russ C."/>
            <person name="Cuomo C."/>
            <person name="Shea T."/>
            <person name="Young S.K."/>
            <person name="Zeng Q."/>
            <person name="Koehrsen M."/>
            <person name="Haas B."/>
            <person name="Borodovsky M."/>
            <person name="Guigo R."/>
            <person name="Alvarado L."/>
            <person name="Berlin A."/>
            <person name="Bochicchio J."/>
            <person name="Borenstein D."/>
            <person name="Chapman S."/>
            <person name="Chen Z."/>
            <person name="Freedman E."/>
            <person name="Gellesch M."/>
            <person name="Goldberg J."/>
            <person name="Griggs A."/>
            <person name="Gujja S."/>
            <person name="Heilman E."/>
            <person name="Heiman D."/>
            <person name="Hepburn T."/>
            <person name="Howarth C."/>
            <person name="Jen D."/>
            <person name="Larson L."/>
            <person name="Mehta T."/>
            <person name="Park D."/>
            <person name="Pearson M."/>
            <person name="Roberts A."/>
            <person name="Saif S."/>
            <person name="Shenoy N."/>
            <person name="Sisk P."/>
            <person name="Stolte C."/>
            <person name="Sykes S."/>
            <person name="Thomson T."/>
            <person name="Walk T."/>
            <person name="White J."/>
            <person name="Yandava C."/>
            <person name="Burger G."/>
            <person name="Gray M.W."/>
            <person name="Holland P.W.H."/>
            <person name="King N."/>
            <person name="Lang F.B.F."/>
            <person name="Roger A.J."/>
            <person name="Ruiz-Trillo I."/>
            <person name="Lander E."/>
            <person name="Nusbaum C."/>
        </authorList>
    </citation>
    <scope>NUCLEOTIDE SEQUENCE [LARGE SCALE GENOMIC DNA]</scope>
    <source>
        <strain evidence="2 3">ATCC 50062</strain>
    </source>
</reference>
<gene>
    <name evidence="2" type="ORF">AMSG_08076</name>
</gene>
<dbReference type="EMBL" id="GL349473">
    <property type="protein sequence ID" value="KNC52511.1"/>
    <property type="molecule type" value="Genomic_DNA"/>
</dbReference>
<feature type="region of interest" description="Disordered" evidence="1">
    <location>
        <begin position="613"/>
        <end position="649"/>
    </location>
</feature>
<evidence type="ECO:0000313" key="3">
    <source>
        <dbReference type="Proteomes" id="UP000054408"/>
    </source>
</evidence>
<dbReference type="RefSeq" id="XP_013755305.1">
    <property type="nucleotide sequence ID" value="XM_013899851.1"/>
</dbReference>
<feature type="region of interest" description="Disordered" evidence="1">
    <location>
        <begin position="921"/>
        <end position="941"/>
    </location>
</feature>